<protein>
    <submittedName>
        <fullName evidence="1">Uncharacterized protein</fullName>
    </submittedName>
</protein>
<comment type="caution">
    <text evidence="1">The sequence shown here is derived from an EMBL/GenBank/DDBJ whole genome shotgun (WGS) entry which is preliminary data.</text>
</comment>
<reference evidence="1" key="1">
    <citation type="submission" date="2023-06" db="EMBL/GenBank/DDBJ databases">
        <title>Genome-scale phylogeny and comparative genomics of the fungal order Sordariales.</title>
        <authorList>
            <consortium name="Lawrence Berkeley National Laboratory"/>
            <person name="Hensen N."/>
            <person name="Bonometti L."/>
            <person name="Westerberg I."/>
            <person name="Brannstrom I.O."/>
            <person name="Guillou S."/>
            <person name="Cros-Aarteil S."/>
            <person name="Calhoun S."/>
            <person name="Haridas S."/>
            <person name="Kuo A."/>
            <person name="Mondo S."/>
            <person name="Pangilinan J."/>
            <person name="Riley R."/>
            <person name="Labutti K."/>
            <person name="Andreopoulos B."/>
            <person name="Lipzen A."/>
            <person name="Chen C."/>
            <person name="Yanf M."/>
            <person name="Daum C."/>
            <person name="Ng V."/>
            <person name="Clum A."/>
            <person name="Steindorff A."/>
            <person name="Ohm R."/>
            <person name="Martin F."/>
            <person name="Silar P."/>
            <person name="Natvig D."/>
            <person name="Lalanne C."/>
            <person name="Gautier V."/>
            <person name="Ament-Velasquez S.L."/>
            <person name="Kruys A."/>
            <person name="Hutchinson M.I."/>
            <person name="Powell A.J."/>
            <person name="Barry K."/>
            <person name="Miller A.N."/>
            <person name="Grigoriev I.V."/>
            <person name="Debuchy R."/>
            <person name="Gladieux P."/>
            <person name="Thoren M.H."/>
            <person name="Johannesson H."/>
        </authorList>
    </citation>
    <scope>NUCLEOTIDE SEQUENCE</scope>
    <source>
        <strain evidence="1">CBS 606.72</strain>
    </source>
</reference>
<gene>
    <name evidence="1" type="ORF">B0T14DRAFT_437951</name>
</gene>
<evidence type="ECO:0000313" key="2">
    <source>
        <dbReference type="Proteomes" id="UP001175000"/>
    </source>
</evidence>
<name>A0AA39WEP2_9PEZI</name>
<proteinExistence type="predicted"/>
<organism evidence="1 2">
    <name type="scientific">Immersiella caudata</name>
    <dbReference type="NCBI Taxonomy" id="314043"/>
    <lineage>
        <taxon>Eukaryota</taxon>
        <taxon>Fungi</taxon>
        <taxon>Dikarya</taxon>
        <taxon>Ascomycota</taxon>
        <taxon>Pezizomycotina</taxon>
        <taxon>Sordariomycetes</taxon>
        <taxon>Sordariomycetidae</taxon>
        <taxon>Sordariales</taxon>
        <taxon>Lasiosphaeriaceae</taxon>
        <taxon>Immersiella</taxon>
    </lineage>
</organism>
<dbReference type="EMBL" id="JAULSU010000006">
    <property type="protein sequence ID" value="KAK0614019.1"/>
    <property type="molecule type" value="Genomic_DNA"/>
</dbReference>
<sequence length="75" mass="8205">LITRFSTIYFSGDPSRIRTAETGFDARVDIERSLWGFCPTFVISAPDCGLAGNCVDRHSCPRGCGKGLGLTTFTW</sequence>
<feature type="non-terminal residue" evidence="1">
    <location>
        <position position="1"/>
    </location>
</feature>
<evidence type="ECO:0000313" key="1">
    <source>
        <dbReference type="EMBL" id="KAK0614019.1"/>
    </source>
</evidence>
<keyword evidence="2" id="KW-1185">Reference proteome</keyword>
<dbReference type="AlphaFoldDB" id="A0AA39WEP2"/>
<dbReference type="Proteomes" id="UP001175000">
    <property type="component" value="Unassembled WGS sequence"/>
</dbReference>
<accession>A0AA39WEP2</accession>